<protein>
    <recommendedName>
        <fullName evidence="1">YbaK/aminoacyl-tRNA synthetase-associated domain-containing protein</fullName>
    </recommendedName>
</protein>
<comment type="caution">
    <text evidence="2">The sequence shown here is derived from an EMBL/GenBank/DDBJ whole genome shotgun (WGS) entry which is preliminary data.</text>
</comment>
<dbReference type="InterPro" id="IPR036754">
    <property type="entry name" value="YbaK/aa-tRNA-synt-asso_dom_sf"/>
</dbReference>
<dbReference type="EMBL" id="BMZM01000002">
    <property type="protein sequence ID" value="GHC22037.1"/>
    <property type="molecule type" value="Genomic_DNA"/>
</dbReference>
<dbReference type="RefSeq" id="WP_189516232.1">
    <property type="nucleotide sequence ID" value="NZ_BMZM01000002.1"/>
</dbReference>
<organism evidence="2 3">
    <name type="scientific">Kushneria pakistanensis</name>
    <dbReference type="NCBI Taxonomy" id="1508770"/>
    <lineage>
        <taxon>Bacteria</taxon>
        <taxon>Pseudomonadati</taxon>
        <taxon>Pseudomonadota</taxon>
        <taxon>Gammaproteobacteria</taxon>
        <taxon>Oceanospirillales</taxon>
        <taxon>Halomonadaceae</taxon>
        <taxon>Kushneria</taxon>
    </lineage>
</organism>
<reference evidence="3" key="1">
    <citation type="journal article" date="2019" name="Int. J. Syst. Evol. Microbiol.">
        <title>The Global Catalogue of Microorganisms (GCM) 10K type strain sequencing project: providing services to taxonomists for standard genome sequencing and annotation.</title>
        <authorList>
            <consortium name="The Broad Institute Genomics Platform"/>
            <consortium name="The Broad Institute Genome Sequencing Center for Infectious Disease"/>
            <person name="Wu L."/>
            <person name="Ma J."/>
        </authorList>
    </citation>
    <scope>NUCLEOTIDE SEQUENCE [LARGE SCALE GENOMIC DNA]</scope>
    <source>
        <strain evidence="3">KCTC 42082</strain>
    </source>
</reference>
<dbReference type="Proteomes" id="UP000604243">
    <property type="component" value="Unassembled WGS sequence"/>
</dbReference>
<accession>A0ABQ3FG81</accession>
<gene>
    <name evidence="2" type="primary">yeaK</name>
    <name evidence="2" type="ORF">GCM10010082_12400</name>
</gene>
<keyword evidence="3" id="KW-1185">Reference proteome</keyword>
<dbReference type="SUPFAM" id="SSF55826">
    <property type="entry name" value="YbaK/ProRS associated domain"/>
    <property type="match status" value="1"/>
</dbReference>
<dbReference type="PANTHER" id="PTHR30411:SF9">
    <property type="entry name" value="MULTIFUNCTIONAL SER_THR-TRNA DEACYLASE PROXP-Y"/>
    <property type="match status" value="1"/>
</dbReference>
<dbReference type="PANTHER" id="PTHR30411">
    <property type="entry name" value="CYTOPLASMIC PROTEIN"/>
    <property type="match status" value="1"/>
</dbReference>
<dbReference type="Gene3D" id="3.90.960.10">
    <property type="entry name" value="YbaK/aminoacyl-tRNA synthetase-associated domain"/>
    <property type="match status" value="1"/>
</dbReference>
<name>A0ABQ3FG81_9GAMM</name>
<dbReference type="InterPro" id="IPR044786">
    <property type="entry name" value="PROXY"/>
</dbReference>
<feature type="domain" description="YbaK/aminoacyl-tRNA synthetase-associated" evidence="1">
    <location>
        <begin position="27"/>
        <end position="144"/>
    </location>
</feature>
<evidence type="ECO:0000313" key="2">
    <source>
        <dbReference type="EMBL" id="GHC22037.1"/>
    </source>
</evidence>
<dbReference type="InterPro" id="IPR007214">
    <property type="entry name" value="YbaK/aa-tRNA-synth-assoc-dom"/>
</dbReference>
<evidence type="ECO:0000259" key="1">
    <source>
        <dbReference type="Pfam" id="PF04073"/>
    </source>
</evidence>
<evidence type="ECO:0000313" key="3">
    <source>
        <dbReference type="Proteomes" id="UP000604243"/>
    </source>
</evidence>
<sequence>MFDQLVQLLKTHDARFRIIEHSAEGRSQDVARIRGTTESQGAKAMLCKSRHDDEFFMLAVLPGNRKLDFRQVADAVGIKKATLASAEDVMTETGCVVGAVPPFVFSSRIRLLADPALVEEHDEIAFNAGRLDRSIVLSSEDYLRIAQPEVRSLCI</sequence>
<proteinExistence type="predicted"/>
<dbReference type="CDD" id="cd04336">
    <property type="entry name" value="YeaK"/>
    <property type="match status" value="1"/>
</dbReference>
<dbReference type="Pfam" id="PF04073">
    <property type="entry name" value="tRNA_edit"/>
    <property type="match status" value="1"/>
</dbReference>